<evidence type="ECO:0000256" key="1">
    <source>
        <dbReference type="ARBA" id="ARBA00023015"/>
    </source>
</evidence>
<dbReference type="SMART" id="SM00421">
    <property type="entry name" value="HTH_LUXR"/>
    <property type="match status" value="1"/>
</dbReference>
<keyword evidence="1" id="KW-0805">Transcription regulation</keyword>
<dbReference type="GO" id="GO:0006355">
    <property type="term" value="P:regulation of DNA-templated transcription"/>
    <property type="evidence" value="ECO:0007669"/>
    <property type="project" value="InterPro"/>
</dbReference>
<keyword evidence="2" id="KW-0238">DNA-binding</keyword>
<dbReference type="InterPro" id="IPR036388">
    <property type="entry name" value="WH-like_DNA-bd_sf"/>
</dbReference>
<dbReference type="EMBL" id="VBOY01000021">
    <property type="protein sequence ID" value="TMQ67965.1"/>
    <property type="molecule type" value="Genomic_DNA"/>
</dbReference>
<protein>
    <submittedName>
        <fullName evidence="5">Response regulator transcription factor</fullName>
    </submittedName>
</protein>
<dbReference type="PANTHER" id="PTHR44688:SF16">
    <property type="entry name" value="DNA-BINDING TRANSCRIPTIONAL ACTIVATOR DEVR_DOSR"/>
    <property type="match status" value="1"/>
</dbReference>
<sequence length="71" mass="7884">MPDKGHDPLTPREREVLQLVAEGKTTKEIASLLGVSYKTAESHRAHIMDKLSIHETAGLVRYAVRHGLVQP</sequence>
<dbReference type="Proteomes" id="UP000316609">
    <property type="component" value="Unassembled WGS sequence"/>
</dbReference>
<dbReference type="PROSITE" id="PS50043">
    <property type="entry name" value="HTH_LUXR_2"/>
    <property type="match status" value="1"/>
</dbReference>
<name>A0A538TWH0_UNCEI</name>
<evidence type="ECO:0000313" key="5">
    <source>
        <dbReference type="EMBL" id="TMQ67965.1"/>
    </source>
</evidence>
<evidence type="ECO:0000256" key="2">
    <source>
        <dbReference type="ARBA" id="ARBA00023125"/>
    </source>
</evidence>
<gene>
    <name evidence="5" type="ORF">E6K78_02990</name>
</gene>
<dbReference type="CDD" id="cd06170">
    <property type="entry name" value="LuxR_C_like"/>
    <property type="match status" value="1"/>
</dbReference>
<feature type="domain" description="HTH luxR-type" evidence="4">
    <location>
        <begin position="2"/>
        <end position="67"/>
    </location>
</feature>
<dbReference type="InterPro" id="IPR016032">
    <property type="entry name" value="Sig_transdc_resp-reg_C-effctor"/>
</dbReference>
<proteinExistence type="predicted"/>
<dbReference type="Pfam" id="PF00196">
    <property type="entry name" value="GerE"/>
    <property type="match status" value="1"/>
</dbReference>
<dbReference type="SUPFAM" id="SSF46894">
    <property type="entry name" value="C-terminal effector domain of the bipartite response regulators"/>
    <property type="match status" value="1"/>
</dbReference>
<dbReference type="Gene3D" id="1.10.10.10">
    <property type="entry name" value="Winged helix-like DNA-binding domain superfamily/Winged helix DNA-binding domain"/>
    <property type="match status" value="1"/>
</dbReference>
<reference evidence="5 6" key="1">
    <citation type="journal article" date="2019" name="Nat. Microbiol.">
        <title>Mediterranean grassland soil C-N compound turnover is dependent on rainfall and depth, and is mediated by genomically divergent microorganisms.</title>
        <authorList>
            <person name="Diamond S."/>
            <person name="Andeer P.F."/>
            <person name="Li Z."/>
            <person name="Crits-Christoph A."/>
            <person name="Burstein D."/>
            <person name="Anantharaman K."/>
            <person name="Lane K.R."/>
            <person name="Thomas B.C."/>
            <person name="Pan C."/>
            <person name="Northen T.R."/>
            <person name="Banfield J.F."/>
        </authorList>
    </citation>
    <scope>NUCLEOTIDE SEQUENCE [LARGE SCALE GENOMIC DNA]</scope>
    <source>
        <strain evidence="5">WS_8</strain>
    </source>
</reference>
<evidence type="ECO:0000313" key="6">
    <source>
        <dbReference type="Proteomes" id="UP000316609"/>
    </source>
</evidence>
<dbReference type="AlphaFoldDB" id="A0A538TWH0"/>
<dbReference type="InterPro" id="IPR000792">
    <property type="entry name" value="Tscrpt_reg_LuxR_C"/>
</dbReference>
<organism evidence="5 6">
    <name type="scientific">Eiseniibacteriota bacterium</name>
    <dbReference type="NCBI Taxonomy" id="2212470"/>
    <lineage>
        <taxon>Bacteria</taxon>
        <taxon>Candidatus Eiseniibacteriota</taxon>
    </lineage>
</organism>
<evidence type="ECO:0000259" key="4">
    <source>
        <dbReference type="PROSITE" id="PS50043"/>
    </source>
</evidence>
<evidence type="ECO:0000256" key="3">
    <source>
        <dbReference type="ARBA" id="ARBA00023163"/>
    </source>
</evidence>
<dbReference type="PANTHER" id="PTHR44688">
    <property type="entry name" value="DNA-BINDING TRANSCRIPTIONAL ACTIVATOR DEVR_DOSR"/>
    <property type="match status" value="1"/>
</dbReference>
<comment type="caution">
    <text evidence="5">The sequence shown here is derived from an EMBL/GenBank/DDBJ whole genome shotgun (WGS) entry which is preliminary data.</text>
</comment>
<keyword evidence="3" id="KW-0804">Transcription</keyword>
<dbReference type="GO" id="GO:0003677">
    <property type="term" value="F:DNA binding"/>
    <property type="evidence" value="ECO:0007669"/>
    <property type="project" value="UniProtKB-KW"/>
</dbReference>
<accession>A0A538TWH0</accession>
<dbReference type="PRINTS" id="PR00038">
    <property type="entry name" value="HTHLUXR"/>
</dbReference>